<dbReference type="PROSITE" id="PS50103">
    <property type="entry name" value="ZF_C3H1"/>
    <property type="match status" value="1"/>
</dbReference>
<evidence type="ECO:0000256" key="1">
    <source>
        <dbReference type="PROSITE-ProRule" id="PRU00723"/>
    </source>
</evidence>
<dbReference type="OrthoDB" id="3247158at2759"/>
<dbReference type="AlphaFoldDB" id="A0A6A4LDT5"/>
<comment type="caution">
    <text evidence="3">The sequence shown here is derived from an EMBL/GenBank/DDBJ whole genome shotgun (WGS) entry which is preliminary data.</text>
</comment>
<evidence type="ECO:0000259" key="2">
    <source>
        <dbReference type="PROSITE" id="PS50103"/>
    </source>
</evidence>
<keyword evidence="1" id="KW-0479">Metal-binding</keyword>
<feature type="non-terminal residue" evidence="3">
    <location>
        <position position="1"/>
    </location>
</feature>
<keyword evidence="1" id="KW-0862">Zinc</keyword>
<dbReference type="Gene3D" id="4.10.1000.10">
    <property type="entry name" value="Zinc finger, CCCH-type"/>
    <property type="match status" value="1"/>
</dbReference>
<dbReference type="GO" id="GO:0005634">
    <property type="term" value="C:nucleus"/>
    <property type="evidence" value="ECO:0007669"/>
    <property type="project" value="TreeGrafter"/>
</dbReference>
<dbReference type="InterPro" id="IPR000571">
    <property type="entry name" value="Znf_CCCH"/>
</dbReference>
<gene>
    <name evidence="3" type="ORF">C3L33_10643</name>
</gene>
<keyword evidence="4" id="KW-1185">Reference proteome</keyword>
<keyword evidence="1" id="KW-0863">Zinc-finger</keyword>
<reference evidence="3 4" key="1">
    <citation type="journal article" date="2019" name="Genome Biol. Evol.">
        <title>The Rhododendron genome and chromosomal organization provide insight into shared whole-genome duplications across the heath family (Ericaceae).</title>
        <authorList>
            <person name="Soza V.L."/>
            <person name="Lindsley D."/>
            <person name="Waalkes A."/>
            <person name="Ramage E."/>
            <person name="Patwardhan R.P."/>
            <person name="Burton J.N."/>
            <person name="Adey A."/>
            <person name="Kumar A."/>
            <person name="Qiu R."/>
            <person name="Shendure J."/>
            <person name="Hall B."/>
        </authorList>
    </citation>
    <scope>NUCLEOTIDE SEQUENCE [LARGE SCALE GENOMIC DNA]</scope>
    <source>
        <strain evidence="3">RSF 1966-606</strain>
    </source>
</reference>
<name>A0A6A4LDT5_9ERIC</name>
<feature type="zinc finger region" description="C3H1-type" evidence="1">
    <location>
        <begin position="317"/>
        <end position="346"/>
    </location>
</feature>
<dbReference type="PANTHER" id="PTHR46156:SF1">
    <property type="entry name" value="ZINC FINGER CCCH DOMAIN-CONTAINING PROTEIN 3"/>
    <property type="match status" value="1"/>
</dbReference>
<evidence type="ECO:0000313" key="3">
    <source>
        <dbReference type="EMBL" id="KAE9457453.1"/>
    </source>
</evidence>
<evidence type="ECO:0000313" key="4">
    <source>
        <dbReference type="Proteomes" id="UP000428333"/>
    </source>
</evidence>
<dbReference type="PANTHER" id="PTHR46156">
    <property type="entry name" value="CCCH ZINGC FINGER"/>
    <property type="match status" value="1"/>
</dbReference>
<dbReference type="EMBL" id="QEFC01001498">
    <property type="protein sequence ID" value="KAE9457453.1"/>
    <property type="molecule type" value="Genomic_DNA"/>
</dbReference>
<protein>
    <recommendedName>
        <fullName evidence="2">C3H1-type domain-containing protein</fullName>
    </recommendedName>
</protein>
<organism evidence="3 4">
    <name type="scientific">Rhododendron williamsianum</name>
    <dbReference type="NCBI Taxonomy" id="262921"/>
    <lineage>
        <taxon>Eukaryota</taxon>
        <taxon>Viridiplantae</taxon>
        <taxon>Streptophyta</taxon>
        <taxon>Embryophyta</taxon>
        <taxon>Tracheophyta</taxon>
        <taxon>Spermatophyta</taxon>
        <taxon>Magnoliopsida</taxon>
        <taxon>eudicotyledons</taxon>
        <taxon>Gunneridae</taxon>
        <taxon>Pentapetalae</taxon>
        <taxon>asterids</taxon>
        <taxon>Ericales</taxon>
        <taxon>Ericaceae</taxon>
        <taxon>Ericoideae</taxon>
        <taxon>Rhodoreae</taxon>
        <taxon>Rhododendron</taxon>
    </lineage>
</organism>
<dbReference type="Proteomes" id="UP000428333">
    <property type="component" value="Linkage Group LG06"/>
</dbReference>
<accession>A0A6A4LDT5</accession>
<sequence>MLCSRLLLNSDQLLSAVDLTYVEALVSFISIVGHTRWEIMFLGLKALKAGQHFTGLGKTCKPSKSSLVWTLRGAQSLKKENTLIHQVWPHLFPWKRATYRRSLMHTSASTPSNTSLSTISRKLLLSRKRETIYTRSTQGFSLRKSKVLSVGGASLKWSKSIERKLKKANEEATLAVVAVEKKKREQNGAGAVTTGAKNRNRSSRKLVHSIELRPGMPLNISKYVTGERVFRVGSVRYKMDPTRRTLQRISGEESSNSAALQPGAKKSAVPKRLLIGNDEYVRIGNGNQLIRDPRKRTRILASEKVRWSLHNARLRLARKRKYCQFFTRFGKCNKDDGKCPYTHDRSKIAVCTKFLKGSCSDINCKLTHKVYYHFSDRFKTVD</sequence>
<proteinExistence type="predicted"/>
<dbReference type="GO" id="GO:0008270">
    <property type="term" value="F:zinc ion binding"/>
    <property type="evidence" value="ECO:0007669"/>
    <property type="project" value="UniProtKB-KW"/>
</dbReference>
<feature type="domain" description="C3H1-type" evidence="2">
    <location>
        <begin position="317"/>
        <end position="346"/>
    </location>
</feature>
<dbReference type="SMART" id="SM00356">
    <property type="entry name" value="ZnF_C3H1"/>
    <property type="match status" value="2"/>
</dbReference>